<dbReference type="Gene3D" id="3.40.50.300">
    <property type="entry name" value="P-loop containing nucleotide triphosphate hydrolases"/>
    <property type="match status" value="3"/>
</dbReference>
<dbReference type="Pfam" id="PF18731">
    <property type="entry name" value="HEPN_Swt1"/>
    <property type="match status" value="1"/>
</dbReference>
<keyword evidence="7" id="KW-0547">Nucleotide-binding</keyword>
<keyword evidence="7" id="KW-0347">Helicase</keyword>
<dbReference type="CDD" id="cd18808">
    <property type="entry name" value="SF1_C_Upf1"/>
    <property type="match status" value="1"/>
</dbReference>
<keyword evidence="7" id="KW-0067">ATP-binding</keyword>
<sequence length="2137" mass="233575">MIKDNYHSVVGEALSILIDGLRPFVERVFAQALPPGVAWTEVLRRKDAAAGRQMSSYRSSDLSLMLRAMTERLGEYGFPFTRHLSRAGQTYASELRDVRNRWAHTEAFTEPEAYRAIDSVELLLRAIGADDFAAQAAELKSTLNPVRSAAAATEDQPSSVERATVIPSEPTQAPSASTVRFAPSPAATALTEPAPTGGRIEIHAVSDLSYPMAHCRIPVVDHITIHGAAEELRGAVLQVSVVSAGAALGGPCERHLDVAAAKPTTLRDINLALDPASMLTVEDQRPGHIEAVLRDASGTVVAESAKDVNILAANQWKAKPLQLAMELLAAHVQPNAAAITALMREVSDRLGAATGRSAIDGYQTENPERVDAIAQAVYDAMRTRDIRYAEPPASWGLDGQRVRTPAEVLDGRLGTCLDTAVTMAAALEQTGVNTTLWVLEGHVLLGYWRIDSSLATVCTTEVIDVVNLVDLGHLRLVETTTVTGGDQSAPFSAAVDAPRTSHLSGDLSKILGVTDIRQARRSHIFPLPSRVVDPDGNVVVTEYTPAADPVIAPYQPAGSDAATHSSREAVPPRVAKWKNALLDLSLRNRLINYTERAGFRLEVPGPAIGQFEDAVNDGTRIVLQPSDAVKEIDIARGIRYGRDLPERDRQLLFADKRSAYIDITTAAYKTKLRSLANKAKTILEETGANNLYLTFGMLNWRLDDRELRSPLVLVPVTLSTTNRGERYNLVLDEAGASTPNYCLVEKLRVTFGLEVPELLDPTQDASGIDLGATFDAVRRAVARRGLHFRVEETVHLAILQFAKFPLWKDLDDSWKVLSANSLVNHLINSPDKPYIDPVTGSADVDLDQLGDEVPVPADSSQLHAIAEAAAGRTFVLEGPPGTGKSQTITNLLAHAMAAGRRVLFVAEKRAALDVVKKRLEAVGLGDISLDLHDKSSRPAAVREQIRAALDLRVNADTESLRAHTEAAESSRNALSRYARRLHEENAAGMSLYTAHTAELAADQTVVPIEVPPELVAHGAPESFATVQGILRKLPEITDLAQPRADHPWGFIDSLPAAGLDIDEIRRCAVEFDSALADAVDNGLTIDSLARCDTAANFERWAQLAAAPRYPLAALDALHEGPWTAELRTLKAELLTLIEHPPAWRAVVSLDAVDLDIPAIHQAAVAADQSGFFGRKKRRRAVLQQLSDVLVVDPGSVELKSLTSTIADVMNSYAAVKDLRERVARLPATIIDGPWNPLNPEHTAAVRRQLDWLLWTSAALCGQPADPHTQDLRDYYSSRPCGACADQLARIAPAWTTLTTATGTNAEQQKQWSAPEHFLVRWWETRAARHLSDTASIQHWADLLRLVEPLIAVGMSDTRAAILKDHIDADDASLALQRGMAIASVAERRDATALGSFNAEAHDKMIARYTTSLRAIRDELPRAIPAKLVQKRRFDANAASGQVGGLRRQLERRRGGMSVRGLIENFGDLITQIMPCTLMSPESVARFFPARSDLFDIVVFDEASQIRVADAIGAMGRSRSVVVVGDSKQMPPSSFAEVNANVDEEDDSDQEFFLDQESILTECVGAQVPQQWLSWHYRSQDESLIAFSNHNYYNRRLASFPAPRKGDDLAGAQAISLIRVDGKFERAGRGKTLRTNRVEADAIVDDVVKRFKESPDVVPSLGVITFNAQQRDLIENLLRDSDDERIARALDEPDGLFVKNLENVQGDERDVILFSVAFSANDKGVVPLNFGPLSRPGGERRLNVAITRARREVVLYASFDPEDLRAEETSQTGTKHLKAYLEMAARGVDGAADTAGRRPVFDRHRDDIAGALTADGLVVTTDVGLSDFRVDLALADPSEPGRQLVAVLLDGPEWYARRTVADRDAVPVEVLRDMMHWPAVERAWLPDWLKRRDVVVGQLKTAVEEARQRSLSGDNVAVAAPVRRPALSAAHLRQASPPTTPAPKAHAPQTHPMIQTYREWKPRRLGDISVLDELHYPQMKARVFDAIISVIAAEAPIHPHRLVKLVAAAFGLTRVNENRSHSIQRLVPADYRRKDGEGFYWPIGVEPEQWRIVRRPPDGVTRQLEYVSLIEIGNAMIVVAEQTGGIAADDLKREALNLLGSRRVTQAVGARLGDALNAALKRGVLRRNGSGWIVSESD</sequence>
<evidence type="ECO:0000259" key="3">
    <source>
        <dbReference type="Pfam" id="PF13086"/>
    </source>
</evidence>
<dbReference type="PANTHER" id="PTHR10887">
    <property type="entry name" value="DNA2/NAM7 HELICASE FAMILY"/>
    <property type="match status" value="1"/>
</dbReference>
<dbReference type="Pfam" id="PF18741">
    <property type="entry name" value="MTES_1575"/>
    <property type="match status" value="1"/>
</dbReference>
<dbReference type="Pfam" id="PF13087">
    <property type="entry name" value="AAA_12"/>
    <property type="match status" value="1"/>
</dbReference>
<evidence type="ECO:0000259" key="2">
    <source>
        <dbReference type="Pfam" id="PF11784"/>
    </source>
</evidence>
<dbReference type="InterPro" id="IPR025103">
    <property type="entry name" value="DUF4011"/>
</dbReference>
<evidence type="ECO:0000259" key="5">
    <source>
        <dbReference type="Pfam" id="PF18731"/>
    </source>
</evidence>
<feature type="domain" description="Swt1-like HEPN" evidence="5">
    <location>
        <begin position="13"/>
        <end position="128"/>
    </location>
</feature>
<dbReference type="InterPro" id="IPR041677">
    <property type="entry name" value="DNA2/NAM7_AAA_11"/>
</dbReference>
<dbReference type="Pfam" id="PF13195">
    <property type="entry name" value="DUF4011"/>
    <property type="match status" value="1"/>
</dbReference>
<feature type="domain" description="DNA2/NAM7 helicase helicase" evidence="3">
    <location>
        <begin position="858"/>
        <end position="964"/>
    </location>
</feature>
<evidence type="ECO:0000256" key="1">
    <source>
        <dbReference type="SAM" id="MobiDB-lite"/>
    </source>
</evidence>
<dbReference type="RefSeq" id="WP_139825023.1">
    <property type="nucleotide sequence ID" value="NZ_AP022613.1"/>
</dbReference>
<evidence type="ECO:0000259" key="4">
    <source>
        <dbReference type="Pfam" id="PF13087"/>
    </source>
</evidence>
<dbReference type="Pfam" id="PF13086">
    <property type="entry name" value="AAA_11"/>
    <property type="match status" value="1"/>
</dbReference>
<feature type="domain" description="Restriction endonuclease type II-like" evidence="6">
    <location>
        <begin position="1805"/>
        <end position="1900"/>
    </location>
</feature>
<dbReference type="STRING" id="44010.AWC00_03000"/>
<feature type="domain" description="DNA2/NAM7 helicase-like C-terminal" evidence="4">
    <location>
        <begin position="1557"/>
        <end position="1754"/>
    </location>
</feature>
<dbReference type="InterPro" id="IPR047187">
    <property type="entry name" value="SF1_C_Upf1"/>
</dbReference>
<keyword evidence="7" id="KW-0378">Hydrolase</keyword>
<evidence type="ECO:0000313" key="7">
    <source>
        <dbReference type="EMBL" id="BBZ40272.1"/>
    </source>
</evidence>
<dbReference type="OrthoDB" id="9757917at2"/>
<dbReference type="EMBL" id="AP022613">
    <property type="protein sequence ID" value="BBZ40272.1"/>
    <property type="molecule type" value="Genomic_DNA"/>
</dbReference>
<gene>
    <name evidence="7" type="ORF">MCNS_33350</name>
</gene>
<dbReference type="GO" id="GO:0004386">
    <property type="term" value="F:helicase activity"/>
    <property type="evidence" value="ECO:0007669"/>
    <property type="project" value="UniProtKB-KW"/>
</dbReference>
<organism evidence="7 8">
    <name type="scientific">Mycobacterium conspicuum</name>
    <dbReference type="NCBI Taxonomy" id="44010"/>
    <lineage>
        <taxon>Bacteria</taxon>
        <taxon>Bacillati</taxon>
        <taxon>Actinomycetota</taxon>
        <taxon>Actinomycetes</taxon>
        <taxon>Mycobacteriales</taxon>
        <taxon>Mycobacteriaceae</taxon>
        <taxon>Mycobacterium</taxon>
    </lineage>
</organism>
<dbReference type="InterPro" id="IPR049468">
    <property type="entry name" value="Restrct_endonuc-II-like_dom"/>
</dbReference>
<dbReference type="InterPro" id="IPR041679">
    <property type="entry name" value="DNA2/NAM7-like_C"/>
</dbReference>
<name>A0A1X1TQ56_9MYCO</name>
<protein>
    <submittedName>
        <fullName evidence="7">DNA helicase</fullName>
    </submittedName>
</protein>
<feature type="domain" description="DUF3320" evidence="2">
    <location>
        <begin position="1971"/>
        <end position="2016"/>
    </location>
</feature>
<dbReference type="SUPFAM" id="SSF52540">
    <property type="entry name" value="P-loop containing nucleoside triphosphate hydrolases"/>
    <property type="match status" value="1"/>
</dbReference>
<evidence type="ECO:0000313" key="8">
    <source>
        <dbReference type="Proteomes" id="UP000467385"/>
    </source>
</evidence>
<evidence type="ECO:0000259" key="6">
    <source>
        <dbReference type="Pfam" id="PF18741"/>
    </source>
</evidence>
<dbReference type="InterPro" id="IPR021754">
    <property type="entry name" value="DUF3320"/>
</dbReference>
<dbReference type="Pfam" id="PF11784">
    <property type="entry name" value="DUF3320"/>
    <property type="match status" value="1"/>
</dbReference>
<accession>A0A1X1TQ56</accession>
<dbReference type="InterPro" id="IPR027417">
    <property type="entry name" value="P-loop_NTPase"/>
</dbReference>
<feature type="compositionally biased region" description="Polar residues" evidence="1">
    <location>
        <begin position="169"/>
        <end position="178"/>
    </location>
</feature>
<proteinExistence type="predicted"/>
<keyword evidence="8" id="KW-1185">Reference proteome</keyword>
<feature type="region of interest" description="Disordered" evidence="1">
    <location>
        <begin position="149"/>
        <end position="178"/>
    </location>
</feature>
<dbReference type="InterPro" id="IPR045055">
    <property type="entry name" value="DNA2/NAM7-like"/>
</dbReference>
<dbReference type="Proteomes" id="UP000467385">
    <property type="component" value="Chromosome"/>
</dbReference>
<dbReference type="InterPro" id="IPR041650">
    <property type="entry name" value="HEPN_Swt1"/>
</dbReference>
<reference evidence="7 8" key="1">
    <citation type="journal article" date="2019" name="Emerg. Microbes Infect.">
        <title>Comprehensive subspecies identification of 175 nontuberculous mycobacteria species based on 7547 genomic profiles.</title>
        <authorList>
            <person name="Matsumoto Y."/>
            <person name="Kinjo T."/>
            <person name="Motooka D."/>
            <person name="Nabeya D."/>
            <person name="Jung N."/>
            <person name="Uechi K."/>
            <person name="Horii T."/>
            <person name="Iida T."/>
            <person name="Fujita J."/>
            <person name="Nakamura S."/>
        </authorList>
    </citation>
    <scope>NUCLEOTIDE SEQUENCE [LARGE SCALE GENOMIC DNA]</scope>
    <source>
        <strain evidence="7 8">JCM 14738</strain>
    </source>
</reference>
<dbReference type="PANTHER" id="PTHR10887:SF530">
    <property type="entry name" value="SUPERFAMILY I DNA HELICASES"/>
    <property type="match status" value="1"/>
</dbReference>